<dbReference type="GO" id="GO:0080120">
    <property type="term" value="P:CAAX-box protein maturation"/>
    <property type="evidence" value="ECO:0007669"/>
    <property type="project" value="UniProtKB-ARBA"/>
</dbReference>
<dbReference type="GO" id="GO:0004175">
    <property type="term" value="F:endopeptidase activity"/>
    <property type="evidence" value="ECO:0007669"/>
    <property type="project" value="UniProtKB-ARBA"/>
</dbReference>
<protein>
    <recommendedName>
        <fullName evidence="2">CAAX prenyl protease 2/Lysostaphin resistance protein A-like domain-containing protein</fullName>
    </recommendedName>
</protein>
<dbReference type="PANTHER" id="PTHR39430">
    <property type="entry name" value="MEMBRANE-ASSOCIATED PROTEASE-RELATED"/>
    <property type="match status" value="1"/>
</dbReference>
<name>A0A402AQJ9_9CHLR</name>
<dbReference type="InterPro" id="IPR003675">
    <property type="entry name" value="Rce1/LyrA-like_dom"/>
</dbReference>
<dbReference type="PANTHER" id="PTHR39430:SF1">
    <property type="entry name" value="PROTEASE"/>
    <property type="match status" value="1"/>
</dbReference>
<dbReference type="Proteomes" id="UP000287188">
    <property type="component" value="Unassembled WGS sequence"/>
</dbReference>
<evidence type="ECO:0000256" key="1">
    <source>
        <dbReference type="SAM" id="Phobius"/>
    </source>
</evidence>
<feature type="domain" description="CAAX prenyl protease 2/Lysostaphin resistance protein A-like" evidence="2">
    <location>
        <begin position="15"/>
        <end position="107"/>
    </location>
</feature>
<dbReference type="EMBL" id="BIFS01000001">
    <property type="protein sequence ID" value="GCE21334.1"/>
    <property type="molecule type" value="Genomic_DNA"/>
</dbReference>
<dbReference type="Pfam" id="PF02517">
    <property type="entry name" value="Rce1-like"/>
    <property type="match status" value="1"/>
</dbReference>
<gene>
    <name evidence="3" type="ORF">KDK_51340</name>
</gene>
<feature type="transmembrane region" description="Helical" evidence="1">
    <location>
        <begin position="70"/>
        <end position="91"/>
    </location>
</feature>
<feature type="transmembrane region" description="Helical" evidence="1">
    <location>
        <begin position="147"/>
        <end position="164"/>
    </location>
</feature>
<proteinExistence type="predicted"/>
<feature type="transmembrane region" description="Helical" evidence="1">
    <location>
        <begin position="7"/>
        <end position="25"/>
    </location>
</feature>
<sequence length="178" mass="19125">MDPPGQVGWSAIGGILIILPAFLIQGPGEEMVLRGWVLPTQGARYRPWVGIALSTILFTLLHIPAHAGSYNLLSALVLVAGSLFLAFYALLENSIWGVCAWHAAWNWAEGNIFGMQVSGISIHGGTLIKLKPNGPDWLTGGVYGPEAGLPVLLVITLGLGWLILRTRARARRLNVQLA</sequence>
<reference evidence="4" key="1">
    <citation type="submission" date="2018-12" db="EMBL/GenBank/DDBJ databases">
        <title>Tengunoibacter tsumagoiensis gen. nov., sp. nov., Dictyobacter kobayashii sp. nov., D. alpinus sp. nov., and D. joshuensis sp. nov. and description of Dictyobacteraceae fam. nov. within the order Ktedonobacterales isolated from Tengu-no-mugimeshi.</title>
        <authorList>
            <person name="Wang C.M."/>
            <person name="Zheng Y."/>
            <person name="Sakai Y."/>
            <person name="Toyoda A."/>
            <person name="Minakuchi Y."/>
            <person name="Abe K."/>
            <person name="Yokota A."/>
            <person name="Yabe S."/>
        </authorList>
    </citation>
    <scope>NUCLEOTIDE SEQUENCE [LARGE SCALE GENOMIC DNA]</scope>
    <source>
        <strain evidence="4">Uno11</strain>
    </source>
</reference>
<keyword evidence="1" id="KW-1133">Transmembrane helix</keyword>
<dbReference type="RefSeq" id="WP_161977646.1">
    <property type="nucleotide sequence ID" value="NZ_BIFS01000001.1"/>
</dbReference>
<keyword evidence="1" id="KW-0472">Membrane</keyword>
<comment type="caution">
    <text evidence="3">The sequence shown here is derived from an EMBL/GenBank/DDBJ whole genome shotgun (WGS) entry which is preliminary data.</text>
</comment>
<evidence type="ECO:0000259" key="2">
    <source>
        <dbReference type="Pfam" id="PF02517"/>
    </source>
</evidence>
<accession>A0A402AQJ9</accession>
<feature type="transmembrane region" description="Helical" evidence="1">
    <location>
        <begin position="45"/>
        <end position="63"/>
    </location>
</feature>
<keyword evidence="4" id="KW-1185">Reference proteome</keyword>
<keyword evidence="1" id="KW-0812">Transmembrane</keyword>
<evidence type="ECO:0000313" key="3">
    <source>
        <dbReference type="EMBL" id="GCE21334.1"/>
    </source>
</evidence>
<organism evidence="3 4">
    <name type="scientific">Dictyobacter kobayashii</name>
    <dbReference type="NCBI Taxonomy" id="2014872"/>
    <lineage>
        <taxon>Bacteria</taxon>
        <taxon>Bacillati</taxon>
        <taxon>Chloroflexota</taxon>
        <taxon>Ktedonobacteria</taxon>
        <taxon>Ktedonobacterales</taxon>
        <taxon>Dictyobacteraceae</taxon>
        <taxon>Dictyobacter</taxon>
    </lineage>
</organism>
<evidence type="ECO:0000313" key="4">
    <source>
        <dbReference type="Proteomes" id="UP000287188"/>
    </source>
</evidence>
<dbReference type="AlphaFoldDB" id="A0A402AQJ9"/>